<protein>
    <submittedName>
        <fullName evidence="2">Uncharacterized protein</fullName>
    </submittedName>
</protein>
<organism evidence="2 3">
    <name type="scientific">Pleurodeles waltl</name>
    <name type="common">Iberian ribbed newt</name>
    <dbReference type="NCBI Taxonomy" id="8319"/>
    <lineage>
        <taxon>Eukaryota</taxon>
        <taxon>Metazoa</taxon>
        <taxon>Chordata</taxon>
        <taxon>Craniata</taxon>
        <taxon>Vertebrata</taxon>
        <taxon>Euteleostomi</taxon>
        <taxon>Amphibia</taxon>
        <taxon>Batrachia</taxon>
        <taxon>Caudata</taxon>
        <taxon>Salamandroidea</taxon>
        <taxon>Salamandridae</taxon>
        <taxon>Pleurodelinae</taxon>
        <taxon>Pleurodeles</taxon>
    </lineage>
</organism>
<feature type="region of interest" description="Disordered" evidence="1">
    <location>
        <begin position="1"/>
        <end position="68"/>
    </location>
</feature>
<name>A0AAV7LW87_PLEWA</name>
<evidence type="ECO:0000313" key="2">
    <source>
        <dbReference type="EMBL" id="KAJ1095811.1"/>
    </source>
</evidence>
<dbReference type="Proteomes" id="UP001066276">
    <property type="component" value="Chromosome 10"/>
</dbReference>
<reference evidence="2" key="1">
    <citation type="journal article" date="2022" name="bioRxiv">
        <title>Sequencing and chromosome-scale assembly of the giantPleurodeles waltlgenome.</title>
        <authorList>
            <person name="Brown T."/>
            <person name="Elewa A."/>
            <person name="Iarovenko S."/>
            <person name="Subramanian E."/>
            <person name="Araus A.J."/>
            <person name="Petzold A."/>
            <person name="Susuki M."/>
            <person name="Suzuki K.-i.T."/>
            <person name="Hayashi T."/>
            <person name="Toyoda A."/>
            <person name="Oliveira C."/>
            <person name="Osipova E."/>
            <person name="Leigh N.D."/>
            <person name="Simon A."/>
            <person name="Yun M.H."/>
        </authorList>
    </citation>
    <scope>NUCLEOTIDE SEQUENCE</scope>
    <source>
        <strain evidence="2">20211129_DDA</strain>
        <tissue evidence="2">Liver</tissue>
    </source>
</reference>
<dbReference type="EMBL" id="JANPWB010000014">
    <property type="protein sequence ID" value="KAJ1095811.1"/>
    <property type="molecule type" value="Genomic_DNA"/>
</dbReference>
<comment type="caution">
    <text evidence="2">The sequence shown here is derived from an EMBL/GenBank/DDBJ whole genome shotgun (WGS) entry which is preliminary data.</text>
</comment>
<evidence type="ECO:0000313" key="3">
    <source>
        <dbReference type="Proteomes" id="UP001066276"/>
    </source>
</evidence>
<gene>
    <name evidence="2" type="ORF">NDU88_000963</name>
</gene>
<sequence>MASKPVGGNPRKSHDLTEDSNVENGSRKELQSSIGPVILDILKAPQQTKRPTAPTGKGVTKFRTEAQWERPRERLEAGVIHHKVAESELDVKTLPEGRDGVTGPQALQWRRVVTDIGLLILRCQRSRRDQRLQ</sequence>
<keyword evidence="3" id="KW-1185">Reference proteome</keyword>
<proteinExistence type="predicted"/>
<accession>A0AAV7LW87</accession>
<evidence type="ECO:0000256" key="1">
    <source>
        <dbReference type="SAM" id="MobiDB-lite"/>
    </source>
</evidence>
<dbReference type="AlphaFoldDB" id="A0AAV7LW87"/>